<gene>
    <name evidence="2" type="primary">tfxG_2</name>
    <name evidence="2" type="ORF">Ari01nite_68460</name>
</gene>
<dbReference type="InterPro" id="IPR011009">
    <property type="entry name" value="Kinase-like_dom_sf"/>
</dbReference>
<dbReference type="AlphaFoldDB" id="A0A919MTL6"/>
<organism evidence="2 3">
    <name type="scientific">Paractinoplanes rishiriensis</name>
    <dbReference type="NCBI Taxonomy" id="1050105"/>
    <lineage>
        <taxon>Bacteria</taxon>
        <taxon>Bacillati</taxon>
        <taxon>Actinomycetota</taxon>
        <taxon>Actinomycetes</taxon>
        <taxon>Micromonosporales</taxon>
        <taxon>Micromonosporaceae</taxon>
        <taxon>Paractinoplanes</taxon>
    </lineage>
</organism>
<feature type="domain" description="Aminoglycoside phosphotransferase" evidence="1">
    <location>
        <begin position="105"/>
        <end position="190"/>
    </location>
</feature>
<dbReference type="Pfam" id="PF01636">
    <property type="entry name" value="APH"/>
    <property type="match status" value="1"/>
</dbReference>
<dbReference type="EMBL" id="BOMV01000071">
    <property type="protein sequence ID" value="GIE99381.1"/>
    <property type="molecule type" value="Genomic_DNA"/>
</dbReference>
<dbReference type="Gene3D" id="3.90.1200.10">
    <property type="match status" value="1"/>
</dbReference>
<dbReference type="Proteomes" id="UP000636960">
    <property type="component" value="Unassembled WGS sequence"/>
</dbReference>
<evidence type="ECO:0000259" key="1">
    <source>
        <dbReference type="Pfam" id="PF01636"/>
    </source>
</evidence>
<keyword evidence="3" id="KW-1185">Reference proteome</keyword>
<protein>
    <submittedName>
        <fullName evidence="2">Trifolitoxin immunity protein</fullName>
    </submittedName>
</protein>
<evidence type="ECO:0000313" key="2">
    <source>
        <dbReference type="EMBL" id="GIE99381.1"/>
    </source>
</evidence>
<name>A0A919MTL6_9ACTN</name>
<dbReference type="SUPFAM" id="SSF56112">
    <property type="entry name" value="Protein kinase-like (PK-like)"/>
    <property type="match status" value="1"/>
</dbReference>
<proteinExistence type="predicted"/>
<accession>A0A919MTL6</accession>
<comment type="caution">
    <text evidence="2">The sequence shown here is derived from an EMBL/GenBank/DDBJ whole genome shotgun (WGS) entry which is preliminary data.</text>
</comment>
<evidence type="ECO:0000313" key="3">
    <source>
        <dbReference type="Proteomes" id="UP000636960"/>
    </source>
</evidence>
<sequence>MNTPVEVPLQGGNMNEGVVRVGDTVRRPAGPWTPAVHALLGHLHDCGFEGAPRPLGLDERGREVLTFVPGEVLYPALPDDDGLRRVGRLIRDFHDAVAGFVPPADARWQALVPTDGDEIIAHCDLAPWNLVTGAGGLTFIDWDVASPATRLWDLAYACHGFVPLASYAGEPAHRLRVLADAYGLDERQRIALVPLLARRSMAMYDFLAEQSALGVQPWTRHWAEGHGDSWRGDAEFTARHEDRWRRALLD</sequence>
<dbReference type="RefSeq" id="WP_203786360.1">
    <property type="nucleotide sequence ID" value="NZ_BOMV01000071.1"/>
</dbReference>
<reference evidence="2" key="1">
    <citation type="submission" date="2021-01" db="EMBL/GenBank/DDBJ databases">
        <title>Whole genome shotgun sequence of Actinoplanes rishiriensis NBRC 108556.</title>
        <authorList>
            <person name="Komaki H."/>
            <person name="Tamura T."/>
        </authorList>
    </citation>
    <scope>NUCLEOTIDE SEQUENCE</scope>
    <source>
        <strain evidence="2">NBRC 108556</strain>
    </source>
</reference>
<dbReference type="InterPro" id="IPR002575">
    <property type="entry name" value="Aminoglycoside_PTrfase"/>
</dbReference>